<dbReference type="InterPro" id="IPR036047">
    <property type="entry name" value="F-box-like_dom_sf"/>
</dbReference>
<evidence type="ECO:0000313" key="1">
    <source>
        <dbReference type="EMBL" id="KAL2823501.1"/>
    </source>
</evidence>
<organism evidence="1 2">
    <name type="scientific">Aspergillus cavernicola</name>
    <dbReference type="NCBI Taxonomy" id="176166"/>
    <lineage>
        <taxon>Eukaryota</taxon>
        <taxon>Fungi</taxon>
        <taxon>Dikarya</taxon>
        <taxon>Ascomycota</taxon>
        <taxon>Pezizomycotina</taxon>
        <taxon>Eurotiomycetes</taxon>
        <taxon>Eurotiomycetidae</taxon>
        <taxon>Eurotiales</taxon>
        <taxon>Aspergillaceae</taxon>
        <taxon>Aspergillus</taxon>
        <taxon>Aspergillus subgen. Nidulantes</taxon>
    </lineage>
</organism>
<accession>A0ABR4I6X7</accession>
<name>A0ABR4I6X7_9EURO</name>
<protein>
    <recommendedName>
        <fullName evidence="3">F-box domain-containing protein</fullName>
    </recommendedName>
</protein>
<dbReference type="EMBL" id="JBFXLS010000052">
    <property type="protein sequence ID" value="KAL2823501.1"/>
    <property type="molecule type" value="Genomic_DNA"/>
</dbReference>
<gene>
    <name evidence="1" type="ORF">BDW59DRAFT_97412</name>
</gene>
<proteinExistence type="predicted"/>
<dbReference type="SUPFAM" id="SSF81383">
    <property type="entry name" value="F-box domain"/>
    <property type="match status" value="1"/>
</dbReference>
<evidence type="ECO:0000313" key="2">
    <source>
        <dbReference type="Proteomes" id="UP001610335"/>
    </source>
</evidence>
<comment type="caution">
    <text evidence="1">The sequence shown here is derived from an EMBL/GenBank/DDBJ whole genome shotgun (WGS) entry which is preliminary data.</text>
</comment>
<dbReference type="Proteomes" id="UP001610335">
    <property type="component" value="Unassembled WGS sequence"/>
</dbReference>
<sequence length="116" mass="14112">MTTPNIPWEIILLILKHAVDILPVPDLFRARLVNTTFADEIFTNILITNRLEEYRFHVKKWNYMHHWRSFPKRLKRQYLRSKIDRFHERPCALSPLVHEYLDSDTVVRRNQDRETG</sequence>
<keyword evidence="2" id="KW-1185">Reference proteome</keyword>
<evidence type="ECO:0008006" key="3">
    <source>
        <dbReference type="Google" id="ProtNLM"/>
    </source>
</evidence>
<reference evidence="1 2" key="1">
    <citation type="submission" date="2024-07" db="EMBL/GenBank/DDBJ databases">
        <title>Section-level genome sequencing and comparative genomics of Aspergillus sections Usti and Cavernicolus.</title>
        <authorList>
            <consortium name="Lawrence Berkeley National Laboratory"/>
            <person name="Nybo J.L."/>
            <person name="Vesth T.C."/>
            <person name="Theobald S."/>
            <person name="Frisvad J.C."/>
            <person name="Larsen T.O."/>
            <person name="Kjaerboelling I."/>
            <person name="Rothschild-Mancinelli K."/>
            <person name="Lyhne E.K."/>
            <person name="Kogle M.E."/>
            <person name="Barry K."/>
            <person name="Clum A."/>
            <person name="Na H."/>
            <person name="Ledsgaard L."/>
            <person name="Lin J."/>
            <person name="Lipzen A."/>
            <person name="Kuo A."/>
            <person name="Riley R."/>
            <person name="Mondo S."/>
            <person name="LaButti K."/>
            <person name="Haridas S."/>
            <person name="Pangalinan J."/>
            <person name="Salamov A.A."/>
            <person name="Simmons B.A."/>
            <person name="Magnuson J.K."/>
            <person name="Chen J."/>
            <person name="Drula E."/>
            <person name="Henrissat B."/>
            <person name="Wiebenga A."/>
            <person name="Lubbers R.J."/>
            <person name="Gomes A.C."/>
            <person name="Makela M.R."/>
            <person name="Stajich J."/>
            <person name="Grigoriev I.V."/>
            <person name="Mortensen U.H."/>
            <person name="De vries R.P."/>
            <person name="Baker S.E."/>
            <person name="Andersen M.R."/>
        </authorList>
    </citation>
    <scope>NUCLEOTIDE SEQUENCE [LARGE SCALE GENOMIC DNA]</scope>
    <source>
        <strain evidence="1 2">CBS 600.67</strain>
    </source>
</reference>